<dbReference type="RefSeq" id="WP_209861312.1">
    <property type="nucleotide sequence ID" value="NZ_JAGGLD010000002.1"/>
</dbReference>
<evidence type="ECO:0000313" key="2">
    <source>
        <dbReference type="EMBL" id="MBP2000835.1"/>
    </source>
</evidence>
<evidence type="ECO:0000313" key="3">
    <source>
        <dbReference type="Proteomes" id="UP001519288"/>
    </source>
</evidence>
<keyword evidence="1" id="KW-1133">Transmembrane helix</keyword>
<reference evidence="2 3" key="1">
    <citation type="submission" date="2021-03" db="EMBL/GenBank/DDBJ databases">
        <title>Genomic Encyclopedia of Type Strains, Phase IV (KMG-IV): sequencing the most valuable type-strain genomes for metagenomic binning, comparative biology and taxonomic classification.</title>
        <authorList>
            <person name="Goeker M."/>
        </authorList>
    </citation>
    <scope>NUCLEOTIDE SEQUENCE [LARGE SCALE GENOMIC DNA]</scope>
    <source>
        <strain evidence="2 3">DSM 26806</strain>
    </source>
</reference>
<organism evidence="2 3">
    <name type="scientific">Paenibacillus shirakamiensis</name>
    <dbReference type="NCBI Taxonomy" id="1265935"/>
    <lineage>
        <taxon>Bacteria</taxon>
        <taxon>Bacillati</taxon>
        <taxon>Bacillota</taxon>
        <taxon>Bacilli</taxon>
        <taxon>Bacillales</taxon>
        <taxon>Paenibacillaceae</taxon>
        <taxon>Paenibacillus</taxon>
    </lineage>
</organism>
<evidence type="ECO:0000256" key="1">
    <source>
        <dbReference type="SAM" id="Phobius"/>
    </source>
</evidence>
<accession>A0ABS4JGI2</accession>
<gene>
    <name evidence="2" type="ORF">J2Z69_001866</name>
</gene>
<name>A0ABS4JGI2_9BACL</name>
<feature type="transmembrane region" description="Helical" evidence="1">
    <location>
        <begin position="38"/>
        <end position="57"/>
    </location>
</feature>
<dbReference type="Proteomes" id="UP001519288">
    <property type="component" value="Unassembled WGS sequence"/>
</dbReference>
<comment type="caution">
    <text evidence="2">The sequence shown here is derived from an EMBL/GenBank/DDBJ whole genome shotgun (WGS) entry which is preliminary data.</text>
</comment>
<keyword evidence="1" id="KW-0812">Transmembrane</keyword>
<sequence length="71" mass="8127">MKLRTLYERNYLEEHDFLFIKYQSYSYSNGKTKGCETMLGGVICLVLLLSLILVAAFERAESIAELNNNST</sequence>
<keyword evidence="1" id="KW-0472">Membrane</keyword>
<keyword evidence="3" id="KW-1185">Reference proteome</keyword>
<proteinExistence type="predicted"/>
<dbReference type="EMBL" id="JAGGLD010000002">
    <property type="protein sequence ID" value="MBP2000835.1"/>
    <property type="molecule type" value="Genomic_DNA"/>
</dbReference>
<protein>
    <submittedName>
        <fullName evidence="2">Uncharacterized protein</fullName>
    </submittedName>
</protein>